<keyword evidence="2" id="KW-1185">Reference proteome</keyword>
<gene>
    <name evidence="1" type="ORF">DI53_3296</name>
</gene>
<dbReference type="RefSeq" id="WP_037502105.1">
    <property type="nucleotide sequence ID" value="NZ_JJMU01000062.1"/>
</dbReference>
<dbReference type="PATRIC" id="fig|1229276.3.peg.3410"/>
<proteinExistence type="predicted"/>
<dbReference type="EMBL" id="JJMU01000062">
    <property type="protein sequence ID" value="KGE12859.1"/>
    <property type="molecule type" value="Genomic_DNA"/>
</dbReference>
<accession>A0A0B8T5G7</accession>
<comment type="caution">
    <text evidence="1">The sequence shown here is derived from an EMBL/GenBank/DDBJ whole genome shotgun (WGS) entry which is preliminary data.</text>
</comment>
<dbReference type="Proteomes" id="UP000031802">
    <property type="component" value="Unassembled WGS sequence"/>
</dbReference>
<dbReference type="eggNOG" id="ENOG502Z8HB">
    <property type="taxonomic scope" value="Bacteria"/>
</dbReference>
<evidence type="ECO:0000313" key="1">
    <source>
        <dbReference type="EMBL" id="KGE12859.1"/>
    </source>
</evidence>
<reference evidence="2" key="1">
    <citation type="submission" date="2014-04" db="EMBL/GenBank/DDBJ databases">
        <title>Whole-Genome optical mapping and complete genome sequence of Sphingobacterium deserti sp. nov., a new spaces isolated from desert in the west of China.</title>
        <authorList>
            <person name="Teng C."/>
            <person name="Zhou Z."/>
            <person name="Li X."/>
            <person name="Chen M."/>
            <person name="Lin M."/>
            <person name="Wang L."/>
            <person name="Su S."/>
            <person name="Zhang C."/>
            <person name="Zhang W."/>
        </authorList>
    </citation>
    <scope>NUCLEOTIDE SEQUENCE [LARGE SCALE GENOMIC DNA]</scope>
    <source>
        <strain evidence="2">ACCC05744</strain>
    </source>
</reference>
<reference evidence="1 2" key="2">
    <citation type="journal article" date="2015" name="PLoS ONE">
        <title>Whole-Genome Optical Mapping and Finished Genome Sequence of Sphingobacterium deserti sp. nov., a New Species Isolated from the Western Desert of China.</title>
        <authorList>
            <person name="Teng C."/>
            <person name="Zhou Z."/>
            <person name="Molnar I."/>
            <person name="Li X."/>
            <person name="Tang R."/>
            <person name="Chen M."/>
            <person name="Wang L."/>
            <person name="Su S."/>
            <person name="Zhang W."/>
            <person name="Lin M."/>
        </authorList>
    </citation>
    <scope>NUCLEOTIDE SEQUENCE [LARGE SCALE GENOMIC DNA]</scope>
    <source>
        <strain evidence="2">ACCC05744</strain>
    </source>
</reference>
<protein>
    <recommendedName>
        <fullName evidence="3">N-acetyltransferase domain-containing protein</fullName>
    </recommendedName>
</protein>
<evidence type="ECO:0008006" key="3">
    <source>
        <dbReference type="Google" id="ProtNLM"/>
    </source>
</evidence>
<dbReference type="AlphaFoldDB" id="A0A0B8T5G7"/>
<dbReference type="STRING" id="1229276.DI53_3296"/>
<dbReference type="OrthoDB" id="660041at2"/>
<organism evidence="1 2">
    <name type="scientific">Sphingobacterium deserti</name>
    <dbReference type="NCBI Taxonomy" id="1229276"/>
    <lineage>
        <taxon>Bacteria</taxon>
        <taxon>Pseudomonadati</taxon>
        <taxon>Bacteroidota</taxon>
        <taxon>Sphingobacteriia</taxon>
        <taxon>Sphingobacteriales</taxon>
        <taxon>Sphingobacteriaceae</taxon>
        <taxon>Sphingobacterium</taxon>
    </lineage>
</organism>
<sequence>MALIFKDGRPVVRLRAFRAIDDPETCERFIEGHARVLTAIGVQKVTSSKNDWMYNPAAFVLIVESLDGENVFGGVRIHVSGGSEPLPIEQATGNMDSDIYELVYRHALQGTGEGCGLWNSREIAGYGIGSIFLTRAGAAIATQIGITSLFALCAPYTVKLAESVGYRIDTSVGNNGTFYYPKLDLIATVMIMHNLDTLSEADQENKDAISSLRNNSNVVRIETLRNKEIEIHYQIDIPNLSQWDLNQIIENLKSTPKDLESDDTNLNIL</sequence>
<evidence type="ECO:0000313" key="2">
    <source>
        <dbReference type="Proteomes" id="UP000031802"/>
    </source>
</evidence>
<name>A0A0B8T5G7_9SPHI</name>